<accession>A0A9D4L828</accession>
<organism evidence="1 2">
    <name type="scientific">Dreissena polymorpha</name>
    <name type="common">Zebra mussel</name>
    <name type="synonym">Mytilus polymorpha</name>
    <dbReference type="NCBI Taxonomy" id="45954"/>
    <lineage>
        <taxon>Eukaryota</taxon>
        <taxon>Metazoa</taxon>
        <taxon>Spiralia</taxon>
        <taxon>Lophotrochozoa</taxon>
        <taxon>Mollusca</taxon>
        <taxon>Bivalvia</taxon>
        <taxon>Autobranchia</taxon>
        <taxon>Heteroconchia</taxon>
        <taxon>Euheterodonta</taxon>
        <taxon>Imparidentia</taxon>
        <taxon>Neoheterodontei</taxon>
        <taxon>Myida</taxon>
        <taxon>Dreissenoidea</taxon>
        <taxon>Dreissenidae</taxon>
        <taxon>Dreissena</taxon>
    </lineage>
</organism>
<dbReference type="AlphaFoldDB" id="A0A9D4L828"/>
<proteinExistence type="predicted"/>
<evidence type="ECO:0000313" key="1">
    <source>
        <dbReference type="EMBL" id="KAH3853165.1"/>
    </source>
</evidence>
<reference evidence="1" key="2">
    <citation type="submission" date="2020-11" db="EMBL/GenBank/DDBJ databases">
        <authorList>
            <person name="McCartney M.A."/>
            <person name="Auch B."/>
            <person name="Kono T."/>
            <person name="Mallez S."/>
            <person name="Becker A."/>
            <person name="Gohl D.M."/>
            <person name="Silverstein K.A.T."/>
            <person name="Koren S."/>
            <person name="Bechman K.B."/>
            <person name="Herman A."/>
            <person name="Abrahante J.E."/>
            <person name="Garbe J."/>
        </authorList>
    </citation>
    <scope>NUCLEOTIDE SEQUENCE</scope>
    <source>
        <strain evidence="1">Duluth1</strain>
        <tissue evidence="1">Whole animal</tissue>
    </source>
</reference>
<dbReference type="EMBL" id="JAIWYP010000003">
    <property type="protein sequence ID" value="KAH3853165.1"/>
    <property type="molecule type" value="Genomic_DNA"/>
</dbReference>
<sequence length="69" mass="7234">MALGSGLFGREPLSDLKRFCLSMGYTPKGESGNPSQIQAAGAIARLTGEEAGAFVGLFHWSVLVFLTSS</sequence>
<evidence type="ECO:0000313" key="2">
    <source>
        <dbReference type="Proteomes" id="UP000828390"/>
    </source>
</evidence>
<comment type="caution">
    <text evidence="1">The sequence shown here is derived from an EMBL/GenBank/DDBJ whole genome shotgun (WGS) entry which is preliminary data.</text>
</comment>
<protein>
    <submittedName>
        <fullName evidence="1">Uncharacterized protein</fullName>
    </submittedName>
</protein>
<keyword evidence="2" id="KW-1185">Reference proteome</keyword>
<dbReference type="Proteomes" id="UP000828390">
    <property type="component" value="Unassembled WGS sequence"/>
</dbReference>
<name>A0A9D4L828_DREPO</name>
<gene>
    <name evidence="1" type="ORF">DPMN_095687</name>
</gene>
<reference evidence="1" key="1">
    <citation type="journal article" date="2019" name="bioRxiv">
        <title>The Genome of the Zebra Mussel, Dreissena polymorpha: A Resource for Invasive Species Research.</title>
        <authorList>
            <person name="McCartney M.A."/>
            <person name="Auch B."/>
            <person name="Kono T."/>
            <person name="Mallez S."/>
            <person name="Zhang Y."/>
            <person name="Obille A."/>
            <person name="Becker A."/>
            <person name="Abrahante J.E."/>
            <person name="Garbe J."/>
            <person name="Badalamenti J.P."/>
            <person name="Herman A."/>
            <person name="Mangelson H."/>
            <person name="Liachko I."/>
            <person name="Sullivan S."/>
            <person name="Sone E.D."/>
            <person name="Koren S."/>
            <person name="Silverstein K.A.T."/>
            <person name="Beckman K.B."/>
            <person name="Gohl D.M."/>
        </authorList>
    </citation>
    <scope>NUCLEOTIDE SEQUENCE</scope>
    <source>
        <strain evidence="1">Duluth1</strain>
        <tissue evidence="1">Whole animal</tissue>
    </source>
</reference>